<dbReference type="Proteomes" id="UP000198440">
    <property type="component" value="Unassembled WGS sequence"/>
</dbReference>
<accession>A0A239D9W7</accession>
<gene>
    <name evidence="1" type="ORF">SAMN04488078_10109</name>
</gene>
<name>A0A239D9W7_9RHOB</name>
<evidence type="ECO:0000313" key="2">
    <source>
        <dbReference type="Proteomes" id="UP000198440"/>
    </source>
</evidence>
<proteinExistence type="predicted"/>
<evidence type="ECO:0000313" key="1">
    <source>
        <dbReference type="EMBL" id="SNS28858.1"/>
    </source>
</evidence>
<organism evidence="1 2">
    <name type="scientific">Antarctobacter heliothermus</name>
    <dbReference type="NCBI Taxonomy" id="74033"/>
    <lineage>
        <taxon>Bacteria</taxon>
        <taxon>Pseudomonadati</taxon>
        <taxon>Pseudomonadota</taxon>
        <taxon>Alphaproteobacteria</taxon>
        <taxon>Rhodobacterales</taxon>
        <taxon>Roseobacteraceae</taxon>
        <taxon>Antarctobacter</taxon>
    </lineage>
</organism>
<sequence>MTQATPLHGPRKRVLIVYTEIMEYWVPIFAKLGKTIDLPLTKCNPSRRTDQDDAVFREVAMAVFK</sequence>
<dbReference type="RefSeq" id="WP_089277176.1">
    <property type="nucleotide sequence ID" value="NZ_FZON01000010.1"/>
</dbReference>
<protein>
    <submittedName>
        <fullName evidence="1">Uncharacterized protein</fullName>
    </submittedName>
</protein>
<dbReference type="EMBL" id="FZON01000010">
    <property type="protein sequence ID" value="SNS28858.1"/>
    <property type="molecule type" value="Genomic_DNA"/>
</dbReference>
<reference evidence="1 2" key="1">
    <citation type="submission" date="2017-06" db="EMBL/GenBank/DDBJ databases">
        <authorList>
            <person name="Kim H.J."/>
            <person name="Triplett B.A."/>
        </authorList>
    </citation>
    <scope>NUCLEOTIDE SEQUENCE [LARGE SCALE GENOMIC DNA]</scope>
    <source>
        <strain evidence="1 2">DSM 11445</strain>
    </source>
</reference>
<dbReference type="AlphaFoldDB" id="A0A239D9W7"/>